<feature type="compositionally biased region" description="Low complexity" evidence="2">
    <location>
        <begin position="294"/>
        <end position="305"/>
    </location>
</feature>
<feature type="compositionally biased region" description="Basic and acidic residues" evidence="2">
    <location>
        <begin position="284"/>
        <end position="293"/>
    </location>
</feature>
<comment type="caution">
    <text evidence="3">The sequence shown here is derived from an EMBL/GenBank/DDBJ whole genome shotgun (WGS) entry which is preliminary data.</text>
</comment>
<feature type="region of interest" description="Disordered" evidence="2">
    <location>
        <begin position="282"/>
        <end position="320"/>
    </location>
</feature>
<proteinExistence type="predicted"/>
<gene>
    <name evidence="3" type="ORF">ABID27_000293</name>
</gene>
<protein>
    <submittedName>
        <fullName evidence="3">Uncharacterized protein</fullName>
    </submittedName>
</protein>
<dbReference type="Proteomes" id="UP001549055">
    <property type="component" value="Unassembled WGS sequence"/>
</dbReference>
<feature type="compositionally biased region" description="Basic and acidic residues" evidence="2">
    <location>
        <begin position="110"/>
        <end position="128"/>
    </location>
</feature>
<reference evidence="3 4" key="1">
    <citation type="submission" date="2024-06" db="EMBL/GenBank/DDBJ databases">
        <title>Genomic Encyclopedia of Type Strains, Phase IV (KMG-IV): sequencing the most valuable type-strain genomes for metagenomic binning, comparative biology and taxonomic classification.</title>
        <authorList>
            <person name="Goeker M."/>
        </authorList>
    </citation>
    <scope>NUCLEOTIDE SEQUENCE [LARGE SCALE GENOMIC DNA]</scope>
    <source>
        <strain evidence="3 4">DSM 15349</strain>
    </source>
</reference>
<evidence type="ECO:0000256" key="2">
    <source>
        <dbReference type="SAM" id="MobiDB-lite"/>
    </source>
</evidence>
<keyword evidence="4" id="KW-1185">Reference proteome</keyword>
<sequence length="492" mass="53588">MLGTVAVGLVAFGCYNVLNGLVTKNGELSEEYNRLQLEFNEKSAKVARKGALVQELKKLNSDTNKVASNYYGNTNQGEFIYLIDHLISKSGITLQRVEFAETKELEFPKKADKDAAAQEKDKKAKKTETTSSTTSASSTGTSTSTSTSTSSSSAAETQKSAAPATQSDNEAENKYANTNITQMTADISFSGTYSQVLELLKMIDANERTIVSSELDLGSPKAKQEVDRIDPLIEKGHIKLRFYQVEDVERYVSKPASNVDKTPIPFAHVASPFKRASWLSISEDGGKKSDSKSDSTSSGNSSDVGSGLGSAPGPAYLQQLANSTSNTGGISAYYNTSTLYRFETNLKLKNKANNAETDVTVDTGDFLEGTGSNVVQIPASKEKVIYEMRLQDPFITLNEKPDYILFDFHSSKKWDGSLGMIVENANGQEIQVGLLEGLKWEGWREARFDPASVASLTYPLKVKGFYFETPNTNSDGTTLKLDNFAIQSLISN</sequence>
<dbReference type="RefSeq" id="WP_253362817.1">
    <property type="nucleotide sequence ID" value="NZ_JALJXU010000001.1"/>
</dbReference>
<keyword evidence="1" id="KW-0175">Coiled coil</keyword>
<dbReference type="EMBL" id="JBEPMK010000001">
    <property type="protein sequence ID" value="MET3643676.1"/>
    <property type="molecule type" value="Genomic_DNA"/>
</dbReference>
<accession>A0ABV2JIE3</accession>
<evidence type="ECO:0000313" key="4">
    <source>
        <dbReference type="Proteomes" id="UP001549055"/>
    </source>
</evidence>
<feature type="region of interest" description="Disordered" evidence="2">
    <location>
        <begin position="110"/>
        <end position="171"/>
    </location>
</feature>
<evidence type="ECO:0000313" key="3">
    <source>
        <dbReference type="EMBL" id="MET3643676.1"/>
    </source>
</evidence>
<evidence type="ECO:0000256" key="1">
    <source>
        <dbReference type="SAM" id="Coils"/>
    </source>
</evidence>
<feature type="compositionally biased region" description="Low complexity" evidence="2">
    <location>
        <begin position="129"/>
        <end position="162"/>
    </location>
</feature>
<name>A0ABV2JIE3_9STRE</name>
<organism evidence="3 4">
    <name type="scientific">Streptococcus gallinaceus</name>
    <dbReference type="NCBI Taxonomy" id="165758"/>
    <lineage>
        <taxon>Bacteria</taxon>
        <taxon>Bacillati</taxon>
        <taxon>Bacillota</taxon>
        <taxon>Bacilli</taxon>
        <taxon>Lactobacillales</taxon>
        <taxon>Streptococcaceae</taxon>
        <taxon>Streptococcus</taxon>
    </lineage>
</organism>
<feature type="coiled-coil region" evidence="1">
    <location>
        <begin position="18"/>
        <end position="45"/>
    </location>
</feature>